<evidence type="ECO:0000313" key="4">
    <source>
        <dbReference type="Proteomes" id="UP000772434"/>
    </source>
</evidence>
<feature type="transmembrane region" description="Helical" evidence="2">
    <location>
        <begin position="664"/>
        <end position="684"/>
    </location>
</feature>
<accession>A0A9P5PBQ4</accession>
<keyword evidence="4" id="KW-1185">Reference proteome</keyword>
<evidence type="ECO:0000256" key="1">
    <source>
        <dbReference type="SAM" id="MobiDB-lite"/>
    </source>
</evidence>
<reference evidence="3" key="1">
    <citation type="submission" date="2020-11" db="EMBL/GenBank/DDBJ databases">
        <authorList>
            <consortium name="DOE Joint Genome Institute"/>
            <person name="Ahrendt S."/>
            <person name="Riley R."/>
            <person name="Andreopoulos W."/>
            <person name="Labutti K."/>
            <person name="Pangilinan J."/>
            <person name="Ruiz-Duenas F.J."/>
            <person name="Barrasa J.M."/>
            <person name="Sanchez-Garcia M."/>
            <person name="Camarero S."/>
            <person name="Miyauchi S."/>
            <person name="Serrano A."/>
            <person name="Linde D."/>
            <person name="Babiker R."/>
            <person name="Drula E."/>
            <person name="Ayuso-Fernandez I."/>
            <person name="Pacheco R."/>
            <person name="Padilla G."/>
            <person name="Ferreira P."/>
            <person name="Barriuso J."/>
            <person name="Kellner H."/>
            <person name="Castanera R."/>
            <person name="Alfaro M."/>
            <person name="Ramirez L."/>
            <person name="Pisabarro A.G."/>
            <person name="Kuo A."/>
            <person name="Tritt A."/>
            <person name="Lipzen A."/>
            <person name="He G."/>
            <person name="Yan M."/>
            <person name="Ng V."/>
            <person name="Cullen D."/>
            <person name="Martin F."/>
            <person name="Rosso M.-N."/>
            <person name="Henrissat B."/>
            <person name="Hibbett D."/>
            <person name="Martinez A.T."/>
            <person name="Grigoriev I.V."/>
        </authorList>
    </citation>
    <scope>NUCLEOTIDE SEQUENCE</scope>
    <source>
        <strain evidence="3">AH 40177</strain>
    </source>
</reference>
<dbReference type="Proteomes" id="UP000772434">
    <property type="component" value="Unassembled WGS sequence"/>
</dbReference>
<feature type="transmembrane region" description="Helical" evidence="2">
    <location>
        <begin position="582"/>
        <end position="609"/>
    </location>
</feature>
<dbReference type="AlphaFoldDB" id="A0A9P5PBQ4"/>
<feature type="compositionally biased region" description="Polar residues" evidence="1">
    <location>
        <begin position="625"/>
        <end position="638"/>
    </location>
</feature>
<name>A0A9P5PBQ4_9AGAR</name>
<organism evidence="3 4">
    <name type="scientific">Rhodocollybia butyracea</name>
    <dbReference type="NCBI Taxonomy" id="206335"/>
    <lineage>
        <taxon>Eukaryota</taxon>
        <taxon>Fungi</taxon>
        <taxon>Dikarya</taxon>
        <taxon>Basidiomycota</taxon>
        <taxon>Agaricomycotina</taxon>
        <taxon>Agaricomycetes</taxon>
        <taxon>Agaricomycetidae</taxon>
        <taxon>Agaricales</taxon>
        <taxon>Marasmiineae</taxon>
        <taxon>Omphalotaceae</taxon>
        <taxon>Rhodocollybia</taxon>
    </lineage>
</organism>
<comment type="caution">
    <text evidence="3">The sequence shown here is derived from an EMBL/GenBank/DDBJ whole genome shotgun (WGS) entry which is preliminary data.</text>
</comment>
<feature type="region of interest" description="Disordered" evidence="1">
    <location>
        <begin position="618"/>
        <end position="638"/>
    </location>
</feature>
<keyword evidence="2" id="KW-0472">Membrane</keyword>
<sequence>MHEQNIAKAHNFDLQMFIILEDHTSTSEYYLTRVLVSWETRFVNFMARASSKRLKESASAKPDGPALSRAVETIEHTRLKSSLAMKLESTVLETKLIQQPIQISTLANQSPQVVVRNGGTEWYTLLLGTKIDSARAAYNILNAEMADFGKQQFTTEKEPTDWGTNFSQKSKLCGASRSRTHLGKRHRHTNITFPLTIKSMVISAGQWQWTPPLLHDSPTFLSTTGAKKWLYEGPEQGICSQKLNSLRSVLVEPRRYTQILRVTGVQPMETRPSVESQSLRVTTEAMTLSIKLQSRYNWKTGLPATRERANGVASKTYEPDLKGCGARGGLGNVFDGGAALNRADRAVAGGGKSTAPTRVLVVRAAVTTASLNCMMSGPDTRARYGIEPTTRDKHPQFWRAVHLVSQIYRCKSPRWSPMEIHCQSIVNAAAITHSQAGQWVTSNKSQRVSIPLLHPGATKDSVYSTLNYHLGDNLLKMALGCAATVQNKQPDSFHYLSSQNPPLFASPNPKAIQFLLNYLGTYQAVWNESAQQLPATAVNRLRTFALVIPGFDVPAAAIDVGFRSGKHLRHSIDNHSIHALSVYALALIPIPILICLHTSIITIPAAPILPRVTRTLSQERPLPSPSTFKVSPTEQGSSSPLAGFVIADTFDDFAHAYKINNDMLYILQFPFSVHVIAFGIYAYWSES</sequence>
<dbReference type="EMBL" id="JADNRY010000244">
    <property type="protein sequence ID" value="KAF9060444.1"/>
    <property type="molecule type" value="Genomic_DNA"/>
</dbReference>
<evidence type="ECO:0000256" key="2">
    <source>
        <dbReference type="SAM" id="Phobius"/>
    </source>
</evidence>
<keyword evidence="2" id="KW-1133">Transmembrane helix</keyword>
<protein>
    <submittedName>
        <fullName evidence="3">Uncharacterized protein</fullName>
    </submittedName>
</protein>
<keyword evidence="2" id="KW-0812">Transmembrane</keyword>
<gene>
    <name evidence="3" type="ORF">BDP27DRAFT_1370560</name>
</gene>
<evidence type="ECO:0000313" key="3">
    <source>
        <dbReference type="EMBL" id="KAF9060444.1"/>
    </source>
</evidence>
<proteinExistence type="predicted"/>